<dbReference type="GO" id="GO:0005886">
    <property type="term" value="C:plasma membrane"/>
    <property type="evidence" value="ECO:0007669"/>
    <property type="project" value="UniProtKB-SubCell"/>
</dbReference>
<evidence type="ECO:0000256" key="3">
    <source>
        <dbReference type="ARBA" id="ARBA00022692"/>
    </source>
</evidence>
<dbReference type="Pfam" id="PF03606">
    <property type="entry name" value="DcuC"/>
    <property type="match status" value="1"/>
</dbReference>
<evidence type="ECO:0000256" key="1">
    <source>
        <dbReference type="ARBA" id="ARBA00004651"/>
    </source>
</evidence>
<keyword evidence="2" id="KW-1003">Cell membrane</keyword>
<dbReference type="Proteomes" id="UP000600026">
    <property type="component" value="Unassembled WGS sequence"/>
</dbReference>
<dbReference type="EMBL" id="BNEE01000006">
    <property type="protein sequence ID" value="GHI86359.1"/>
    <property type="molecule type" value="Genomic_DNA"/>
</dbReference>
<evidence type="ECO:0000313" key="8">
    <source>
        <dbReference type="EMBL" id="GHI86359.1"/>
    </source>
</evidence>
<reference evidence="8" key="1">
    <citation type="submission" date="2020-09" db="EMBL/GenBank/DDBJ databases">
        <title>Whole genome shotgun sequence of Streptomyces xanthophaeus NBRC 12829.</title>
        <authorList>
            <person name="Komaki H."/>
            <person name="Tamura T."/>
        </authorList>
    </citation>
    <scope>NUCLEOTIDE SEQUENCE</scope>
    <source>
        <strain evidence="8">NBRC 12829</strain>
    </source>
</reference>
<comment type="caution">
    <text evidence="8">The sequence shown here is derived from an EMBL/GenBank/DDBJ whole genome shotgun (WGS) entry which is preliminary data.</text>
</comment>
<feature type="transmembrane region" description="Helical" evidence="7">
    <location>
        <begin position="37"/>
        <end position="57"/>
    </location>
</feature>
<evidence type="ECO:0000256" key="4">
    <source>
        <dbReference type="ARBA" id="ARBA00022989"/>
    </source>
</evidence>
<evidence type="ECO:0000256" key="2">
    <source>
        <dbReference type="ARBA" id="ARBA00022475"/>
    </source>
</evidence>
<name>A0A919LJC1_9ACTN</name>
<evidence type="ECO:0000256" key="6">
    <source>
        <dbReference type="SAM" id="MobiDB-lite"/>
    </source>
</evidence>
<gene>
    <name evidence="8" type="ORF">Sxan_37230</name>
</gene>
<dbReference type="AlphaFoldDB" id="A0A919LJC1"/>
<proteinExistence type="predicted"/>
<evidence type="ECO:0000256" key="5">
    <source>
        <dbReference type="ARBA" id="ARBA00023136"/>
    </source>
</evidence>
<keyword evidence="3 7" id="KW-0812">Transmembrane</keyword>
<protein>
    <submittedName>
        <fullName evidence="8">Uncharacterized protein</fullName>
    </submittedName>
</protein>
<keyword evidence="9" id="KW-1185">Reference proteome</keyword>
<organism evidence="8 9">
    <name type="scientific">Streptomyces xanthophaeus</name>
    <dbReference type="NCBI Taxonomy" id="67385"/>
    <lineage>
        <taxon>Bacteria</taxon>
        <taxon>Bacillati</taxon>
        <taxon>Actinomycetota</taxon>
        <taxon>Actinomycetes</taxon>
        <taxon>Kitasatosporales</taxon>
        <taxon>Streptomycetaceae</taxon>
        <taxon>Streptomyces</taxon>
    </lineage>
</organism>
<keyword evidence="4 7" id="KW-1133">Transmembrane helix</keyword>
<sequence>MIGTSSGGVSWDQQRHQRNALDRGIALLAHRLRHRGALLIAAVMLVFSVLGTVVGFAEETLGFYGLLVPLPCADSSPATASSRRPPRTRRNRN</sequence>
<evidence type="ECO:0000256" key="7">
    <source>
        <dbReference type="SAM" id="Phobius"/>
    </source>
</evidence>
<accession>A0A919LJC1</accession>
<keyword evidence="5 7" id="KW-0472">Membrane</keyword>
<feature type="compositionally biased region" description="Basic residues" evidence="6">
    <location>
        <begin position="84"/>
        <end position="93"/>
    </location>
</feature>
<feature type="region of interest" description="Disordered" evidence="6">
    <location>
        <begin position="73"/>
        <end position="93"/>
    </location>
</feature>
<evidence type="ECO:0000313" key="9">
    <source>
        <dbReference type="Proteomes" id="UP000600026"/>
    </source>
</evidence>
<dbReference type="InterPro" id="IPR018385">
    <property type="entry name" value="C4_dicarb_anaerob_car-like"/>
</dbReference>
<comment type="subcellular location">
    <subcellularLocation>
        <location evidence="1">Cell membrane</location>
        <topology evidence="1">Multi-pass membrane protein</topology>
    </subcellularLocation>
</comment>